<feature type="non-terminal residue" evidence="2">
    <location>
        <position position="1"/>
    </location>
</feature>
<organism evidence="2 3">
    <name type="scientific">Rotaria socialis</name>
    <dbReference type="NCBI Taxonomy" id="392032"/>
    <lineage>
        <taxon>Eukaryota</taxon>
        <taxon>Metazoa</taxon>
        <taxon>Spiralia</taxon>
        <taxon>Gnathifera</taxon>
        <taxon>Rotifera</taxon>
        <taxon>Eurotatoria</taxon>
        <taxon>Bdelloidea</taxon>
        <taxon>Philodinida</taxon>
        <taxon>Philodinidae</taxon>
        <taxon>Rotaria</taxon>
    </lineage>
</organism>
<gene>
    <name evidence="1" type="ORF">QYT958_LOCUS44191</name>
    <name evidence="2" type="ORF">QYT958_LOCUS46531</name>
</gene>
<feature type="non-terminal residue" evidence="2">
    <location>
        <position position="60"/>
    </location>
</feature>
<evidence type="ECO:0000313" key="3">
    <source>
        <dbReference type="Proteomes" id="UP000663848"/>
    </source>
</evidence>
<dbReference type="EMBL" id="CAJOBR010083122">
    <property type="protein sequence ID" value="CAF5127759.1"/>
    <property type="molecule type" value="Genomic_DNA"/>
</dbReference>
<evidence type="ECO:0000313" key="1">
    <source>
        <dbReference type="EMBL" id="CAF5087605.1"/>
    </source>
</evidence>
<accession>A0A822FRJ9</accession>
<dbReference type="Proteomes" id="UP000663848">
    <property type="component" value="Unassembled WGS sequence"/>
</dbReference>
<reference evidence="2" key="1">
    <citation type="submission" date="2021-02" db="EMBL/GenBank/DDBJ databases">
        <authorList>
            <person name="Nowell W R."/>
        </authorList>
    </citation>
    <scope>NUCLEOTIDE SEQUENCE</scope>
</reference>
<comment type="caution">
    <text evidence="2">The sequence shown here is derived from an EMBL/GenBank/DDBJ whole genome shotgun (WGS) entry which is preliminary data.</text>
</comment>
<evidence type="ECO:0000313" key="2">
    <source>
        <dbReference type="EMBL" id="CAF5127759.1"/>
    </source>
</evidence>
<dbReference type="EMBL" id="CAJOBR010067095">
    <property type="protein sequence ID" value="CAF5087605.1"/>
    <property type="molecule type" value="Genomic_DNA"/>
</dbReference>
<protein>
    <submittedName>
        <fullName evidence="2">Uncharacterized protein</fullName>
    </submittedName>
</protein>
<proteinExistence type="predicted"/>
<sequence length="60" mass="6960">MRFVIRQLDNDKPLTIIPREYNDCFITLVTRSDPLRKSDLVTGLVQEKLLEDVKANSLDI</sequence>
<dbReference type="AlphaFoldDB" id="A0A822FRJ9"/>
<name>A0A822FRJ9_9BILA</name>